<dbReference type="EMBL" id="JAHLQT010024959">
    <property type="protein sequence ID" value="KAG7164797.1"/>
    <property type="molecule type" value="Genomic_DNA"/>
</dbReference>
<evidence type="ECO:0000313" key="2">
    <source>
        <dbReference type="EMBL" id="KAG7164797.1"/>
    </source>
</evidence>
<comment type="caution">
    <text evidence="2">The sequence shown here is derived from an EMBL/GenBank/DDBJ whole genome shotgun (WGS) entry which is preliminary data.</text>
</comment>
<evidence type="ECO:0000313" key="3">
    <source>
        <dbReference type="Proteomes" id="UP000747542"/>
    </source>
</evidence>
<dbReference type="AlphaFoldDB" id="A0A8J5MVE5"/>
<gene>
    <name evidence="2" type="ORF">Hamer_G005231</name>
</gene>
<protein>
    <submittedName>
        <fullName evidence="2">Uncharacterized protein</fullName>
    </submittedName>
</protein>
<dbReference type="Gene3D" id="1.20.5.50">
    <property type="match status" value="1"/>
</dbReference>
<evidence type="ECO:0000256" key="1">
    <source>
        <dbReference type="SAM" id="Coils"/>
    </source>
</evidence>
<name>A0A8J5MVE5_HOMAM</name>
<feature type="coiled-coil region" evidence="1">
    <location>
        <begin position="66"/>
        <end position="104"/>
    </location>
</feature>
<organism evidence="2 3">
    <name type="scientific">Homarus americanus</name>
    <name type="common">American lobster</name>
    <dbReference type="NCBI Taxonomy" id="6706"/>
    <lineage>
        <taxon>Eukaryota</taxon>
        <taxon>Metazoa</taxon>
        <taxon>Ecdysozoa</taxon>
        <taxon>Arthropoda</taxon>
        <taxon>Crustacea</taxon>
        <taxon>Multicrustacea</taxon>
        <taxon>Malacostraca</taxon>
        <taxon>Eumalacostraca</taxon>
        <taxon>Eucarida</taxon>
        <taxon>Decapoda</taxon>
        <taxon>Pleocyemata</taxon>
        <taxon>Astacidea</taxon>
        <taxon>Nephropoidea</taxon>
        <taxon>Nephropidae</taxon>
        <taxon>Homarus</taxon>
    </lineage>
</organism>
<reference evidence="2" key="1">
    <citation type="journal article" date="2021" name="Sci. Adv.">
        <title>The American lobster genome reveals insights on longevity, neural, and immune adaptations.</title>
        <authorList>
            <person name="Polinski J.M."/>
            <person name="Zimin A.V."/>
            <person name="Clark K.F."/>
            <person name="Kohn A.B."/>
            <person name="Sadowski N."/>
            <person name="Timp W."/>
            <person name="Ptitsyn A."/>
            <person name="Khanna P."/>
            <person name="Romanova D.Y."/>
            <person name="Williams P."/>
            <person name="Greenwood S.J."/>
            <person name="Moroz L.L."/>
            <person name="Walt D.R."/>
            <person name="Bodnar A.G."/>
        </authorList>
    </citation>
    <scope>NUCLEOTIDE SEQUENCE</scope>
    <source>
        <strain evidence="2">GMGI-L3</strain>
    </source>
</reference>
<keyword evidence="1" id="KW-0175">Coiled coil</keyword>
<sequence>MSQLTNLHSDVGRLDGSISNLEGKIYGFAARLDIVENNQNDNRAPYDLKRRLTSQENASFYMDLKIEDEKKKLQQLETEIEQRITNLEKNINQQVTELKNLRSMAREQGDDVLRT</sequence>
<keyword evidence="3" id="KW-1185">Reference proteome</keyword>
<proteinExistence type="predicted"/>
<accession>A0A8J5MVE5</accession>
<dbReference type="Proteomes" id="UP000747542">
    <property type="component" value="Unassembled WGS sequence"/>
</dbReference>